<name>J9W0T1_LENBU</name>
<dbReference type="KEGG" id="lbn:LBUCD034_0213"/>
<keyword evidence="3" id="KW-1185">Reference proteome</keyword>
<reference evidence="2 3" key="1">
    <citation type="journal article" date="2012" name="J. Biotechnol.">
        <title>Insights into the completely annotated genome of Lactobacillus buchneri CD034, a strain isolated from stable grass silage.</title>
        <authorList>
            <person name="Heinl S."/>
            <person name="Wibberg D."/>
            <person name="Eikmeyer F."/>
            <person name="Szczepanowski R."/>
            <person name="Blom J."/>
            <person name="Linke B."/>
            <person name="Goesmann A."/>
            <person name="Grabherr R."/>
            <person name="Schwab H."/>
            <person name="Puhler A."/>
            <person name="Schluter A."/>
        </authorList>
    </citation>
    <scope>NUCLEOTIDE SEQUENCE [LARGE SCALE GENOMIC DNA]</scope>
    <source>
        <strain evidence="2 3">CD034</strain>
    </source>
</reference>
<dbReference type="HOGENOM" id="CLU_3100071_0_0_9"/>
<accession>J9W0T1</accession>
<evidence type="ECO:0000313" key="3">
    <source>
        <dbReference type="Proteomes" id="UP000007332"/>
    </source>
</evidence>
<dbReference type="STRING" id="1071400.LBUCD034_0213"/>
<feature type="domain" description="Non-reducing end beta-L-arabinofuranosidase-like GH127 C-terminal" evidence="1">
    <location>
        <begin position="11"/>
        <end position="51"/>
    </location>
</feature>
<evidence type="ECO:0000259" key="1">
    <source>
        <dbReference type="Pfam" id="PF20737"/>
    </source>
</evidence>
<proteinExistence type="predicted"/>
<dbReference type="Pfam" id="PF20737">
    <property type="entry name" value="Glyco_hydro127C"/>
    <property type="match status" value="1"/>
</dbReference>
<dbReference type="AlphaFoldDB" id="J9W0T1"/>
<dbReference type="PATRIC" id="fig|1071400.3.peg.208"/>
<dbReference type="EMBL" id="CP003043">
    <property type="protein sequence ID" value="AFR99321.1"/>
    <property type="molecule type" value="Genomic_DNA"/>
</dbReference>
<dbReference type="Proteomes" id="UP000007332">
    <property type="component" value="Chromosome"/>
</dbReference>
<gene>
    <name evidence="2" type="ORF">LBUCD034_0213</name>
</gene>
<sequence>MSLKTIPVNEDNHDELYTFDAPKTAEKSHLTLIPYYAWANRDEKQMNVWIQQARI</sequence>
<organism evidence="2 3">
    <name type="scientific">Lentilactobacillus buchneri subsp. silagei CD034</name>
    <dbReference type="NCBI Taxonomy" id="1071400"/>
    <lineage>
        <taxon>Bacteria</taxon>
        <taxon>Bacillati</taxon>
        <taxon>Bacillota</taxon>
        <taxon>Bacilli</taxon>
        <taxon>Lactobacillales</taxon>
        <taxon>Lactobacillaceae</taxon>
        <taxon>Lentilactobacillus</taxon>
        <taxon>Lentilactobacillus buchneri subsp. silagei</taxon>
    </lineage>
</organism>
<protein>
    <recommendedName>
        <fullName evidence="1">Non-reducing end beta-L-arabinofuranosidase-like GH127 C-terminal domain-containing protein</fullName>
    </recommendedName>
</protein>
<evidence type="ECO:0000313" key="2">
    <source>
        <dbReference type="EMBL" id="AFR99321.1"/>
    </source>
</evidence>
<dbReference type="InterPro" id="IPR049049">
    <property type="entry name" value="Beta-AFase-like_GH127_C"/>
</dbReference>